<keyword evidence="5 11" id="KW-0862">Zinc</keyword>
<dbReference type="PROSITE" id="PS00031">
    <property type="entry name" value="NUCLEAR_REC_DBD_1"/>
    <property type="match status" value="1"/>
</dbReference>
<dbReference type="SMART" id="SM00430">
    <property type="entry name" value="HOLI"/>
    <property type="match status" value="1"/>
</dbReference>
<dbReference type="SUPFAM" id="SSF57716">
    <property type="entry name" value="Glucocorticoid receptor-like (DNA-binding domain)"/>
    <property type="match status" value="1"/>
</dbReference>
<feature type="compositionally biased region" description="Polar residues" evidence="12">
    <location>
        <begin position="150"/>
        <end position="176"/>
    </location>
</feature>
<evidence type="ECO:0000313" key="16">
    <source>
        <dbReference type="Proteomes" id="UP000298663"/>
    </source>
</evidence>
<reference evidence="15 16" key="1">
    <citation type="journal article" date="2015" name="Genome Biol.">
        <title>Comparative genomics of Steinernema reveals deeply conserved gene regulatory networks.</title>
        <authorList>
            <person name="Dillman A.R."/>
            <person name="Macchietto M."/>
            <person name="Porter C.F."/>
            <person name="Rogers A."/>
            <person name="Williams B."/>
            <person name="Antoshechkin I."/>
            <person name="Lee M.M."/>
            <person name="Goodwin Z."/>
            <person name="Lu X."/>
            <person name="Lewis E.E."/>
            <person name="Goodrich-Blair H."/>
            <person name="Stock S.P."/>
            <person name="Adams B.J."/>
            <person name="Sternberg P.W."/>
            <person name="Mortazavi A."/>
        </authorList>
    </citation>
    <scope>NUCLEOTIDE SEQUENCE [LARGE SCALE GENOMIC DNA]</scope>
    <source>
        <strain evidence="15 16">ALL</strain>
    </source>
</reference>
<proteinExistence type="inferred from homology"/>
<dbReference type="FunFam" id="3.30.50.10:FF:000030">
    <property type="entry name" value="Nuclear Hormone Receptor family"/>
    <property type="match status" value="1"/>
</dbReference>
<dbReference type="PROSITE" id="PS51030">
    <property type="entry name" value="NUCLEAR_REC_DBD_2"/>
    <property type="match status" value="1"/>
</dbReference>
<evidence type="ECO:0000256" key="5">
    <source>
        <dbReference type="ARBA" id="ARBA00022833"/>
    </source>
</evidence>
<evidence type="ECO:0000259" key="14">
    <source>
        <dbReference type="PROSITE" id="PS51843"/>
    </source>
</evidence>
<keyword evidence="6 11" id="KW-0805">Transcription regulation</keyword>
<evidence type="ECO:0000256" key="6">
    <source>
        <dbReference type="ARBA" id="ARBA00023015"/>
    </source>
</evidence>
<sequence>MITRFLYRACDPASTQVASENGSFLMLKRKANYLSGLRVNYGGDMSFHPKTSLSVVDQPTTSRQLLCDVCGDVAFGKHYGVNACNGCKGFFRRSIWSRRQYSCRFGGDCAVVKEHRNVCRACRLKKCYTAGMNPDAVQNERDRNLKNGEGPSNGSMQSARIRSSMKDNCSQTDTSLPRNLPCSGSCVYIKQEMAPTPPEQDLPSPLSLGDDLYLQLYDLEKQIFTNVDSDRPVSPPSEKVDLPFEYAFREPTLVCNRYKMSFNGSSILTPIEFIDGWRRHFIFFADWCQGLREFRALGDDDQLILAKRRLVHHGWLHHAYYSMLSEKRGICFANGSYHPHKDSMDFYKSDPIISQFYADSVSKMMDGLVAPMKKMSLDINEYCLLKTIAFFKEEIGLSVHGQQVIARTRERYMTTLFRYIKLHKSATVHEAIQRVQEIMLLLSVVTSLHHLMNDTIEMNRLFNIIDFDTLIVDVHKGTWPRTRSNSVANSV</sequence>
<dbReference type="PANTHER" id="PTHR47630">
    <property type="entry name" value="NUCLEAR HORMONE RECEPTOR FAMILY-RELATED-RELATED"/>
    <property type="match status" value="1"/>
</dbReference>
<evidence type="ECO:0000313" key="15">
    <source>
        <dbReference type="EMBL" id="TMS37595.1"/>
    </source>
</evidence>
<dbReference type="InterPro" id="IPR000536">
    <property type="entry name" value="Nucl_hrmn_rcpt_lig-bd"/>
</dbReference>
<dbReference type="Pfam" id="PF00105">
    <property type="entry name" value="zf-C4"/>
    <property type="match status" value="1"/>
</dbReference>
<dbReference type="SUPFAM" id="SSF48508">
    <property type="entry name" value="Nuclear receptor ligand-binding domain"/>
    <property type="match status" value="1"/>
</dbReference>
<dbReference type="Gene3D" id="1.10.565.10">
    <property type="entry name" value="Retinoid X Receptor"/>
    <property type="match status" value="1"/>
</dbReference>
<keyword evidence="7 11" id="KW-0238">DNA-binding</keyword>
<evidence type="ECO:0008006" key="17">
    <source>
        <dbReference type="Google" id="ProtNLM"/>
    </source>
</evidence>
<evidence type="ECO:0000256" key="4">
    <source>
        <dbReference type="ARBA" id="ARBA00022771"/>
    </source>
</evidence>
<keyword evidence="4 11" id="KW-0863">Zinc-finger</keyword>
<evidence type="ECO:0000256" key="3">
    <source>
        <dbReference type="ARBA" id="ARBA00022723"/>
    </source>
</evidence>
<dbReference type="CDD" id="cd06960">
    <property type="entry name" value="NR_DBD_HNF4A"/>
    <property type="match status" value="1"/>
</dbReference>
<dbReference type="InterPro" id="IPR001628">
    <property type="entry name" value="Znf_hrmn_rcpt"/>
</dbReference>
<dbReference type="InterPro" id="IPR013088">
    <property type="entry name" value="Znf_NHR/GATA"/>
</dbReference>
<dbReference type="InterPro" id="IPR049636">
    <property type="entry name" value="HNF4-like_DBD"/>
</dbReference>
<dbReference type="Gene3D" id="3.30.50.10">
    <property type="entry name" value="Erythroid Transcription Factor GATA-1, subunit A"/>
    <property type="match status" value="1"/>
</dbReference>
<evidence type="ECO:0000256" key="10">
    <source>
        <dbReference type="ARBA" id="ARBA00023242"/>
    </source>
</evidence>
<reference evidence="15 16" key="2">
    <citation type="journal article" date="2019" name="G3 (Bethesda)">
        <title>Hybrid Assembly of the Genome of the Entomopathogenic Nematode Steinernema carpocapsae Identifies the X-Chromosome.</title>
        <authorList>
            <person name="Serra L."/>
            <person name="Macchietto M."/>
            <person name="Macias-Munoz A."/>
            <person name="McGill C.J."/>
            <person name="Rodriguez I.M."/>
            <person name="Rodriguez B."/>
            <person name="Murad R."/>
            <person name="Mortazavi A."/>
        </authorList>
    </citation>
    <scope>NUCLEOTIDE SEQUENCE [LARGE SCALE GENOMIC DNA]</scope>
    <source>
        <strain evidence="15 16">ALL</strain>
    </source>
</reference>
<evidence type="ECO:0000256" key="11">
    <source>
        <dbReference type="RuleBase" id="RU004334"/>
    </source>
</evidence>
<dbReference type="PANTHER" id="PTHR47630:SF1">
    <property type="entry name" value="NUCLEAR HORMONE RECEPTOR FAMILY MEMBER NHR-4"/>
    <property type="match status" value="1"/>
</dbReference>
<evidence type="ECO:0000256" key="8">
    <source>
        <dbReference type="ARBA" id="ARBA00023163"/>
    </source>
</evidence>
<dbReference type="PRINTS" id="PR00047">
    <property type="entry name" value="STROIDFINGER"/>
</dbReference>
<dbReference type="AlphaFoldDB" id="A0A4U8UXI0"/>
<dbReference type="EMBL" id="AZBU02000001">
    <property type="protein sequence ID" value="TMS37595.1"/>
    <property type="molecule type" value="Genomic_DNA"/>
</dbReference>
<feature type="region of interest" description="Disordered" evidence="12">
    <location>
        <begin position="138"/>
        <end position="176"/>
    </location>
</feature>
<accession>A0A4U8UXI0</accession>
<keyword evidence="3 11" id="KW-0479">Metal-binding</keyword>
<evidence type="ECO:0000256" key="1">
    <source>
        <dbReference type="ARBA" id="ARBA00004123"/>
    </source>
</evidence>
<feature type="domain" description="NR LBD" evidence="14">
    <location>
        <begin position="208"/>
        <end position="478"/>
    </location>
</feature>
<comment type="subcellular location">
    <subcellularLocation>
        <location evidence="1 11">Nucleus</location>
    </subcellularLocation>
</comment>
<gene>
    <name evidence="15" type="ORF">L596_004494</name>
</gene>
<comment type="caution">
    <text evidence="15">The sequence shown here is derived from an EMBL/GenBank/DDBJ whole genome shotgun (WGS) entry which is preliminary data.</text>
</comment>
<dbReference type="EMBL" id="CM016762">
    <property type="protein sequence ID" value="TMS37595.1"/>
    <property type="molecule type" value="Genomic_DNA"/>
</dbReference>
<keyword evidence="9 11" id="KW-0675">Receptor</keyword>
<keyword evidence="16" id="KW-1185">Reference proteome</keyword>
<evidence type="ECO:0000259" key="13">
    <source>
        <dbReference type="PROSITE" id="PS51030"/>
    </source>
</evidence>
<dbReference type="GO" id="GO:0008270">
    <property type="term" value="F:zinc ion binding"/>
    <property type="evidence" value="ECO:0007669"/>
    <property type="project" value="UniProtKB-KW"/>
</dbReference>
<protein>
    <recommendedName>
        <fullName evidence="17">Nuclear receptor domain-containing protein</fullName>
    </recommendedName>
</protein>
<evidence type="ECO:0000256" key="12">
    <source>
        <dbReference type="SAM" id="MobiDB-lite"/>
    </source>
</evidence>
<feature type="domain" description="Nuclear receptor" evidence="13">
    <location>
        <begin position="64"/>
        <end position="139"/>
    </location>
</feature>
<dbReference type="STRING" id="34508.A0A4U8UXI0"/>
<evidence type="ECO:0000256" key="7">
    <source>
        <dbReference type="ARBA" id="ARBA00023125"/>
    </source>
</evidence>
<dbReference type="GO" id="GO:0005634">
    <property type="term" value="C:nucleus"/>
    <property type="evidence" value="ECO:0007669"/>
    <property type="project" value="UniProtKB-SubCell"/>
</dbReference>
<evidence type="ECO:0000256" key="2">
    <source>
        <dbReference type="ARBA" id="ARBA00005993"/>
    </source>
</evidence>
<dbReference type="GO" id="GO:0003700">
    <property type="term" value="F:DNA-binding transcription factor activity"/>
    <property type="evidence" value="ECO:0007669"/>
    <property type="project" value="InterPro"/>
</dbReference>
<dbReference type="Proteomes" id="UP000298663">
    <property type="component" value="Chromosome X"/>
</dbReference>
<dbReference type="CDD" id="cd06157">
    <property type="entry name" value="NR_LBD"/>
    <property type="match status" value="1"/>
</dbReference>
<dbReference type="OrthoDB" id="5837785at2759"/>
<dbReference type="InterPro" id="IPR035500">
    <property type="entry name" value="NHR-like_dom_sf"/>
</dbReference>
<dbReference type="Pfam" id="PF00104">
    <property type="entry name" value="Hormone_recep"/>
    <property type="match status" value="1"/>
</dbReference>
<keyword evidence="10 11" id="KW-0539">Nucleus</keyword>
<dbReference type="GO" id="GO:0000978">
    <property type="term" value="F:RNA polymerase II cis-regulatory region sequence-specific DNA binding"/>
    <property type="evidence" value="ECO:0007669"/>
    <property type="project" value="InterPro"/>
</dbReference>
<keyword evidence="8 11" id="KW-0804">Transcription</keyword>
<dbReference type="SMART" id="SM00399">
    <property type="entry name" value="ZnF_C4"/>
    <property type="match status" value="1"/>
</dbReference>
<name>A0A4U8UXI0_STECR</name>
<organism evidence="15 16">
    <name type="scientific">Steinernema carpocapsae</name>
    <name type="common">Entomopathogenic nematode</name>
    <dbReference type="NCBI Taxonomy" id="34508"/>
    <lineage>
        <taxon>Eukaryota</taxon>
        <taxon>Metazoa</taxon>
        <taxon>Ecdysozoa</taxon>
        <taxon>Nematoda</taxon>
        <taxon>Chromadorea</taxon>
        <taxon>Rhabditida</taxon>
        <taxon>Tylenchina</taxon>
        <taxon>Panagrolaimomorpha</taxon>
        <taxon>Strongyloidoidea</taxon>
        <taxon>Steinernematidae</taxon>
        <taxon>Steinernema</taxon>
    </lineage>
</organism>
<comment type="similarity">
    <text evidence="2 11">Belongs to the nuclear hormone receptor family.</text>
</comment>
<dbReference type="PROSITE" id="PS51843">
    <property type="entry name" value="NR_LBD"/>
    <property type="match status" value="1"/>
</dbReference>
<evidence type="ECO:0000256" key="9">
    <source>
        <dbReference type="ARBA" id="ARBA00023170"/>
    </source>
</evidence>
<dbReference type="InterPro" id="IPR052499">
    <property type="entry name" value="C.elegans_NHRs"/>
</dbReference>